<dbReference type="CDD" id="cd17515">
    <property type="entry name" value="RMtype1_S_MjaORF132P_Sau1132ORF3780P-TRD1-CR1_like"/>
    <property type="match status" value="1"/>
</dbReference>
<dbReference type="PATRIC" id="fig|997884.3.peg.5"/>
<keyword evidence="6" id="KW-1185">Reference proteome</keyword>
<accession>I9SGK8</accession>
<dbReference type="Pfam" id="PF01420">
    <property type="entry name" value="Methylase_S"/>
    <property type="match status" value="2"/>
</dbReference>
<dbReference type="STRING" id="997884.HMPREF1068_00004"/>
<dbReference type="REBASE" id="860539">
    <property type="entry name" value="S2.Bno12C05ORF7P"/>
</dbReference>
<feature type="domain" description="Type I restriction modification DNA specificity" evidence="4">
    <location>
        <begin position="211"/>
        <end position="324"/>
    </location>
</feature>
<feature type="domain" description="Type I restriction modification DNA specificity" evidence="4">
    <location>
        <begin position="23"/>
        <end position="191"/>
    </location>
</feature>
<dbReference type="GO" id="GO:0009307">
    <property type="term" value="P:DNA restriction-modification system"/>
    <property type="evidence" value="ECO:0007669"/>
    <property type="project" value="UniProtKB-KW"/>
</dbReference>
<keyword evidence="2" id="KW-0680">Restriction system</keyword>
<comment type="similarity">
    <text evidence="1">Belongs to the type-I restriction system S methylase family.</text>
</comment>
<keyword evidence="3" id="KW-0238">DNA-binding</keyword>
<reference evidence="5 6" key="1">
    <citation type="submission" date="2012-02" db="EMBL/GenBank/DDBJ databases">
        <title>The Genome Sequence of Bacteroides nordii CL02T12C05.</title>
        <authorList>
            <consortium name="The Broad Institute Genome Sequencing Platform"/>
            <person name="Earl A."/>
            <person name="Ward D."/>
            <person name="Feldgarden M."/>
            <person name="Gevers D."/>
            <person name="Zitomersky N.L."/>
            <person name="Coyne M.J."/>
            <person name="Comstock L.E."/>
            <person name="Young S.K."/>
            <person name="Zeng Q."/>
            <person name="Gargeya S."/>
            <person name="Fitzgerald M."/>
            <person name="Haas B."/>
            <person name="Abouelleil A."/>
            <person name="Alvarado L."/>
            <person name="Arachchi H.M."/>
            <person name="Berlin A."/>
            <person name="Chapman S.B."/>
            <person name="Gearin G."/>
            <person name="Goldberg J."/>
            <person name="Griggs A."/>
            <person name="Gujja S."/>
            <person name="Hansen M."/>
            <person name="Heiman D."/>
            <person name="Howarth C."/>
            <person name="Larimer J."/>
            <person name="Lui A."/>
            <person name="MacDonald P.J.P."/>
            <person name="McCowen C."/>
            <person name="Montmayeur A."/>
            <person name="Murphy C."/>
            <person name="Neiman D."/>
            <person name="Pearson M."/>
            <person name="Priest M."/>
            <person name="Roberts A."/>
            <person name="Saif S."/>
            <person name="Shea T."/>
            <person name="Sisk P."/>
            <person name="Stolte C."/>
            <person name="Sykes S."/>
            <person name="Wortman J."/>
            <person name="Nusbaum C."/>
            <person name="Birren B."/>
        </authorList>
    </citation>
    <scope>NUCLEOTIDE SEQUENCE [LARGE SCALE GENOMIC DNA]</scope>
    <source>
        <strain evidence="5 6">CL02T12C05</strain>
    </source>
</reference>
<dbReference type="HOGENOM" id="CLU_021095_0_3_10"/>
<dbReference type="PANTHER" id="PTHR30408:SF12">
    <property type="entry name" value="TYPE I RESTRICTION ENZYME MJAVIII SPECIFICITY SUBUNIT"/>
    <property type="match status" value="1"/>
</dbReference>
<dbReference type="GO" id="GO:0003677">
    <property type="term" value="F:DNA binding"/>
    <property type="evidence" value="ECO:0007669"/>
    <property type="project" value="UniProtKB-KW"/>
</dbReference>
<dbReference type="AlphaFoldDB" id="I9SGK8"/>
<evidence type="ECO:0000256" key="3">
    <source>
        <dbReference type="ARBA" id="ARBA00023125"/>
    </source>
</evidence>
<evidence type="ECO:0000313" key="5">
    <source>
        <dbReference type="EMBL" id="EIY54783.1"/>
    </source>
</evidence>
<dbReference type="InterPro" id="IPR052021">
    <property type="entry name" value="Type-I_RS_S_subunit"/>
</dbReference>
<evidence type="ECO:0000256" key="2">
    <source>
        <dbReference type="ARBA" id="ARBA00022747"/>
    </source>
</evidence>
<dbReference type="SUPFAM" id="SSF116734">
    <property type="entry name" value="DNA methylase specificity domain"/>
    <property type="match status" value="2"/>
</dbReference>
<dbReference type="eggNOG" id="COG0732">
    <property type="taxonomic scope" value="Bacteria"/>
</dbReference>
<proteinExistence type="inferred from homology"/>
<dbReference type="PANTHER" id="PTHR30408">
    <property type="entry name" value="TYPE-1 RESTRICTION ENZYME ECOKI SPECIFICITY PROTEIN"/>
    <property type="match status" value="1"/>
</dbReference>
<organism evidence="5 6">
    <name type="scientific">Bacteroides nordii CL02T12C05</name>
    <dbReference type="NCBI Taxonomy" id="997884"/>
    <lineage>
        <taxon>Bacteria</taxon>
        <taxon>Pseudomonadati</taxon>
        <taxon>Bacteroidota</taxon>
        <taxon>Bacteroidia</taxon>
        <taxon>Bacteroidales</taxon>
        <taxon>Bacteroidaceae</taxon>
        <taxon>Bacteroides</taxon>
    </lineage>
</organism>
<evidence type="ECO:0000313" key="6">
    <source>
        <dbReference type="Proteomes" id="UP000003089"/>
    </source>
</evidence>
<dbReference type="InterPro" id="IPR000055">
    <property type="entry name" value="Restrct_endonuc_typeI_TRD"/>
</dbReference>
<protein>
    <recommendedName>
        <fullName evidence="4">Type I restriction modification DNA specificity domain-containing protein</fullName>
    </recommendedName>
</protein>
<gene>
    <name evidence="5" type="ORF">HMPREF1068_00004</name>
</gene>
<comment type="caution">
    <text evidence="5">The sequence shown here is derived from an EMBL/GenBank/DDBJ whole genome shotgun (WGS) entry which is preliminary data.</text>
</comment>
<dbReference type="RefSeq" id="WP_007482703.1">
    <property type="nucleotide sequence ID" value="NZ_JH724314.1"/>
</dbReference>
<sequence>MADNKDKKVLNVPALRFPEFSREWKRHKLSEICSFYSGGTPSSSKKEFYNGNIPFIRSGELHKDKTELFITEDGLNSSAAKLVEIGDLLLALYGATSGDIAISKIKGAINQAILCIRTKQNKKFIESVWNKHVERLLQTYLQGGQGNLSADIVKNIPFYFADLEEQDKLANFISLLDERISTQNKIIEDLKKLKSAISKQVFAQEPNGWSRLDTLFSKGKAGGTPTSTNKEYYNGEIPFLSINDITKQGKYVRYTENHLSQSGLENSSAWVVPKYSLIMSMYASVGLVTINEIPITTSQAMFAMQLKDKDLLDYLYYYLGQFTRNYTQTVKRAADNKRRYAPGEGSIPPVLLSGVSKGVPPLAHDFACKV</sequence>
<evidence type="ECO:0000256" key="1">
    <source>
        <dbReference type="ARBA" id="ARBA00010923"/>
    </source>
</evidence>
<evidence type="ECO:0000259" key="4">
    <source>
        <dbReference type="Pfam" id="PF01420"/>
    </source>
</evidence>
<dbReference type="InterPro" id="IPR044946">
    <property type="entry name" value="Restrct_endonuc_typeI_TRD_sf"/>
</dbReference>
<dbReference type="REBASE" id="92960">
    <property type="entry name" value="S.Bno12C05ORF7P"/>
</dbReference>
<name>I9SGK8_9BACE</name>
<dbReference type="Proteomes" id="UP000003089">
    <property type="component" value="Unassembled WGS sequence"/>
</dbReference>
<dbReference type="Gene3D" id="3.90.220.20">
    <property type="entry name" value="DNA methylase specificity domains"/>
    <property type="match status" value="2"/>
</dbReference>
<dbReference type="EMBL" id="AGXS01000001">
    <property type="protein sequence ID" value="EIY54783.1"/>
    <property type="molecule type" value="Genomic_DNA"/>
</dbReference>